<sequence>FQNDYWPKTVQRLIGDVADDYEHLGNDEKAVIIRDRLDSIYTSDHFLVLVYNPCSLKGHVSVDFYVHQFRRGGCNIVVYRRTSYNQGNCTFPEENYRNHCRTKRRRADTLLPAVENVERSIPGVGLVALIKKEHNVAIRMKGIPAWSMNVSCQSHVMHNMLEWNRDTGDALLIVGCT</sequence>
<accession>A0AAV5V532</accession>
<reference evidence="1" key="1">
    <citation type="submission" date="2023-10" db="EMBL/GenBank/DDBJ databases">
        <title>Genome assembly of Pristionchus species.</title>
        <authorList>
            <person name="Yoshida K."/>
            <person name="Sommer R.J."/>
        </authorList>
    </citation>
    <scope>NUCLEOTIDE SEQUENCE</scope>
    <source>
        <strain evidence="1">RS5133</strain>
    </source>
</reference>
<dbReference type="PANTHER" id="PTHR31464">
    <property type="entry name" value="PROTEIN CBG01266"/>
    <property type="match status" value="1"/>
</dbReference>
<organism evidence="1 2">
    <name type="scientific">Pristionchus fissidentatus</name>
    <dbReference type="NCBI Taxonomy" id="1538716"/>
    <lineage>
        <taxon>Eukaryota</taxon>
        <taxon>Metazoa</taxon>
        <taxon>Ecdysozoa</taxon>
        <taxon>Nematoda</taxon>
        <taxon>Chromadorea</taxon>
        <taxon>Rhabditida</taxon>
        <taxon>Rhabditina</taxon>
        <taxon>Diplogasteromorpha</taxon>
        <taxon>Diplogasteroidea</taxon>
        <taxon>Neodiplogasteridae</taxon>
        <taxon>Pristionchus</taxon>
    </lineage>
</organism>
<dbReference type="EMBL" id="BTSY01000002">
    <property type="protein sequence ID" value="GMT12984.1"/>
    <property type="molecule type" value="Genomic_DNA"/>
</dbReference>
<dbReference type="Proteomes" id="UP001432322">
    <property type="component" value="Unassembled WGS sequence"/>
</dbReference>
<protein>
    <submittedName>
        <fullName evidence="1">Uncharacterized protein</fullName>
    </submittedName>
</protein>
<dbReference type="Pfam" id="PF05075">
    <property type="entry name" value="DUF684"/>
    <property type="match status" value="1"/>
</dbReference>
<name>A0AAV5V532_9BILA</name>
<proteinExistence type="predicted"/>
<evidence type="ECO:0000313" key="2">
    <source>
        <dbReference type="Proteomes" id="UP001432322"/>
    </source>
</evidence>
<dbReference type="PANTHER" id="PTHR31464:SF7">
    <property type="entry name" value="DUF4781 DOMAIN-CONTAINING PROTEIN"/>
    <property type="match status" value="1"/>
</dbReference>
<gene>
    <name evidence="1" type="ORF">PFISCL1PPCAC_4281</name>
</gene>
<dbReference type="InterPro" id="IPR007767">
    <property type="entry name" value="DUF684"/>
</dbReference>
<evidence type="ECO:0000313" key="1">
    <source>
        <dbReference type="EMBL" id="GMT12984.1"/>
    </source>
</evidence>
<dbReference type="AlphaFoldDB" id="A0AAV5V532"/>
<comment type="caution">
    <text evidence="1">The sequence shown here is derived from an EMBL/GenBank/DDBJ whole genome shotgun (WGS) entry which is preliminary data.</text>
</comment>
<feature type="non-terminal residue" evidence="1">
    <location>
        <position position="1"/>
    </location>
</feature>
<keyword evidence="2" id="KW-1185">Reference proteome</keyword>